<name>A0A1Y2FEB0_9FUNG</name>
<evidence type="ECO:0000313" key="4">
    <source>
        <dbReference type="Proteomes" id="UP000193920"/>
    </source>
</evidence>
<keyword evidence="1" id="KW-0547">Nucleotide-binding</keyword>
<evidence type="ECO:0000313" key="3">
    <source>
        <dbReference type="EMBL" id="ORY81646.1"/>
    </source>
</evidence>
<protein>
    <submittedName>
        <fullName evidence="3">HSP70-domain-containing protein</fullName>
    </submittedName>
</protein>
<accession>A0A1Y2FEB0</accession>
<dbReference type="InterPro" id="IPR029047">
    <property type="entry name" value="HSP70_peptide-bd_sf"/>
</dbReference>
<keyword evidence="2" id="KW-0067">ATP-binding</keyword>
<evidence type="ECO:0000256" key="2">
    <source>
        <dbReference type="ARBA" id="ARBA00022840"/>
    </source>
</evidence>
<evidence type="ECO:0000256" key="1">
    <source>
        <dbReference type="ARBA" id="ARBA00022741"/>
    </source>
</evidence>
<keyword evidence="4" id="KW-1185">Reference proteome</keyword>
<dbReference type="Proteomes" id="UP000193920">
    <property type="component" value="Unassembled WGS sequence"/>
</dbReference>
<dbReference type="OrthoDB" id="3257966at2759"/>
<dbReference type="AlphaFoldDB" id="A0A1Y2FEB0"/>
<dbReference type="SUPFAM" id="SSF100920">
    <property type="entry name" value="Heat shock protein 70kD (HSP70), peptide-binding domain"/>
    <property type="match status" value="1"/>
</dbReference>
<dbReference type="InterPro" id="IPR013126">
    <property type="entry name" value="Hsp_70_fam"/>
</dbReference>
<gene>
    <name evidence="3" type="ORF">LY90DRAFT_500031</name>
</gene>
<dbReference type="Gene3D" id="2.60.34.10">
    <property type="entry name" value="Substrate Binding Domain Of DNAk, Chain A, domain 1"/>
    <property type="match status" value="1"/>
</dbReference>
<organism evidence="3 4">
    <name type="scientific">Neocallimastix californiae</name>
    <dbReference type="NCBI Taxonomy" id="1754190"/>
    <lineage>
        <taxon>Eukaryota</taxon>
        <taxon>Fungi</taxon>
        <taxon>Fungi incertae sedis</taxon>
        <taxon>Chytridiomycota</taxon>
        <taxon>Chytridiomycota incertae sedis</taxon>
        <taxon>Neocallimastigomycetes</taxon>
        <taxon>Neocallimastigales</taxon>
        <taxon>Neocallimastigaceae</taxon>
        <taxon>Neocallimastix</taxon>
    </lineage>
</organism>
<reference evidence="3 4" key="1">
    <citation type="submission" date="2016-08" db="EMBL/GenBank/DDBJ databases">
        <title>A Parts List for Fungal Cellulosomes Revealed by Comparative Genomics.</title>
        <authorList>
            <consortium name="DOE Joint Genome Institute"/>
            <person name="Haitjema C.H."/>
            <person name="Gilmore S.P."/>
            <person name="Henske J.K."/>
            <person name="Solomon K.V."/>
            <person name="De Groot R."/>
            <person name="Kuo A."/>
            <person name="Mondo S.J."/>
            <person name="Salamov A.A."/>
            <person name="Labutti K."/>
            <person name="Zhao Z."/>
            <person name="Chiniquy J."/>
            <person name="Barry K."/>
            <person name="Brewer H.M."/>
            <person name="Purvine S.O."/>
            <person name="Wright A.T."/>
            <person name="Boxma B."/>
            <person name="Van Alen T."/>
            <person name="Hackstein J.H."/>
            <person name="Baker S.E."/>
            <person name="Grigoriev I.V."/>
            <person name="O'Malley M.A."/>
        </authorList>
    </citation>
    <scope>NUCLEOTIDE SEQUENCE [LARGE SCALE GENOMIC DNA]</scope>
    <source>
        <strain evidence="3 4">G1</strain>
    </source>
</reference>
<proteinExistence type="predicted"/>
<dbReference type="GO" id="GO:0140662">
    <property type="term" value="F:ATP-dependent protein folding chaperone"/>
    <property type="evidence" value="ECO:0007669"/>
    <property type="project" value="InterPro"/>
</dbReference>
<dbReference type="EMBL" id="MCOG01000010">
    <property type="protein sequence ID" value="ORY81646.1"/>
    <property type="molecule type" value="Genomic_DNA"/>
</dbReference>
<dbReference type="GO" id="GO:0005524">
    <property type="term" value="F:ATP binding"/>
    <property type="evidence" value="ECO:0007669"/>
    <property type="project" value="UniProtKB-KW"/>
</dbReference>
<dbReference type="SUPFAM" id="SSF53067">
    <property type="entry name" value="Actin-like ATPase domain"/>
    <property type="match status" value="1"/>
</dbReference>
<dbReference type="InterPro" id="IPR043129">
    <property type="entry name" value="ATPase_NBD"/>
</dbReference>
<dbReference type="Pfam" id="PF00012">
    <property type="entry name" value="HSP70"/>
    <property type="match status" value="2"/>
</dbReference>
<dbReference type="PANTHER" id="PTHR19375">
    <property type="entry name" value="HEAT SHOCK PROTEIN 70KDA"/>
    <property type="match status" value="1"/>
</dbReference>
<sequence>MAYSIHKEENESSKIVLVFDLGDGTFDISILIINKGLFEELAISGDNHLGGIEFDNRLACYLLKEFGTYGNVELIIKCNTTIPAQGIKAVICCSQEVKNFTTSCDQQTTALIPIYEGERLFTKHNNLLSKFYLSNNPQVPKGELKISIIMDVDDNGILNV</sequence>
<dbReference type="STRING" id="1754190.A0A1Y2FEB0"/>
<comment type="caution">
    <text evidence="3">The sequence shown here is derived from an EMBL/GenBank/DDBJ whole genome shotgun (WGS) entry which is preliminary data.</text>
</comment>